<proteinExistence type="predicted"/>
<dbReference type="AlphaFoldDB" id="A0A562RJX5"/>
<dbReference type="Proteomes" id="UP000318431">
    <property type="component" value="Unassembled WGS sequence"/>
</dbReference>
<comment type="caution">
    <text evidence="1">The sequence shown here is derived from an EMBL/GenBank/DDBJ whole genome shotgun (WGS) entry which is preliminary data.</text>
</comment>
<sequence length="192" mass="19810">MNGLQCKCGTCGRCRSQQTFEVLPFFMGEAAAPFPEAEELELAMELLSVASEAELDQFLGSVFRKAWSGIRKAGSVVAKVARPLGGVLKGIAKQALPFVGSALGSMIPIPGVGTMIGRAAGTALAGALEMEAEGLDPEQAELEMARKFVRIAGSAAQGAVQGDGSPAAIHAALQSALREHVPGLRHAAPLQS</sequence>
<organism evidence="1 2">
    <name type="scientific">Pseudoduganella lurida</name>
    <dbReference type="NCBI Taxonomy" id="1036180"/>
    <lineage>
        <taxon>Bacteria</taxon>
        <taxon>Pseudomonadati</taxon>
        <taxon>Pseudomonadota</taxon>
        <taxon>Betaproteobacteria</taxon>
        <taxon>Burkholderiales</taxon>
        <taxon>Oxalobacteraceae</taxon>
        <taxon>Telluria group</taxon>
        <taxon>Pseudoduganella</taxon>
    </lineage>
</organism>
<dbReference type="OrthoDB" id="8702548at2"/>
<name>A0A562RJX5_9BURK</name>
<evidence type="ECO:0000313" key="1">
    <source>
        <dbReference type="EMBL" id="TWI69349.1"/>
    </source>
</evidence>
<keyword evidence="2" id="KW-1185">Reference proteome</keyword>
<evidence type="ECO:0000313" key="2">
    <source>
        <dbReference type="Proteomes" id="UP000318431"/>
    </source>
</evidence>
<dbReference type="EMBL" id="VLLB01000001">
    <property type="protein sequence ID" value="TWI69349.1"/>
    <property type="molecule type" value="Genomic_DNA"/>
</dbReference>
<reference evidence="1 2" key="1">
    <citation type="journal article" date="2015" name="Stand. Genomic Sci.">
        <title>Genomic Encyclopedia of Bacterial and Archaeal Type Strains, Phase III: the genomes of soil and plant-associated and newly described type strains.</title>
        <authorList>
            <person name="Whitman W.B."/>
            <person name="Woyke T."/>
            <person name="Klenk H.P."/>
            <person name="Zhou Y."/>
            <person name="Lilburn T.G."/>
            <person name="Beck B.J."/>
            <person name="De Vos P."/>
            <person name="Vandamme P."/>
            <person name="Eisen J.A."/>
            <person name="Garrity G."/>
            <person name="Hugenholtz P."/>
            <person name="Kyrpides N.C."/>
        </authorList>
    </citation>
    <scope>NUCLEOTIDE SEQUENCE [LARGE SCALE GENOMIC DNA]</scope>
    <source>
        <strain evidence="1 2">CGMCC 1.10822</strain>
    </source>
</reference>
<gene>
    <name evidence="1" type="ORF">IP91_00417</name>
</gene>
<dbReference type="RefSeq" id="WP_145647115.1">
    <property type="nucleotide sequence ID" value="NZ_VLLB01000001.1"/>
</dbReference>
<protein>
    <recommendedName>
        <fullName evidence="3">DUF697 domain-containing protein</fullName>
    </recommendedName>
</protein>
<accession>A0A562RJX5</accession>
<evidence type="ECO:0008006" key="3">
    <source>
        <dbReference type="Google" id="ProtNLM"/>
    </source>
</evidence>